<gene>
    <name evidence="2" type="ORF">SAMN05421846_106159</name>
</gene>
<protein>
    <submittedName>
        <fullName evidence="2">Uncharacterized protein</fullName>
    </submittedName>
</protein>
<evidence type="ECO:0000313" key="2">
    <source>
        <dbReference type="EMBL" id="SDI33237.1"/>
    </source>
</evidence>
<sequence>MKTDKNTIEYQVRKQIEEREIAPSRNLWSEIESQTKMKSSGSRVNWFLMAACLVLTFSLGAVLFFNEENGQINKNKMTAHVIDAVSQDIKLEEKIKSNDSYIYNKPKTETYEKNIVSVEKAEMSDIPEALEQKELPLINKHITVTAAPVLQDKIIAQADSAKIPAKTRKYTDPSTLLFSIEHKDAIEQTKGTSNVASIEIIEK</sequence>
<keyword evidence="1" id="KW-1133">Transmembrane helix</keyword>
<organism evidence="2 3">
    <name type="scientific">Chryseobacterium taeanense</name>
    <dbReference type="NCBI Taxonomy" id="311334"/>
    <lineage>
        <taxon>Bacteria</taxon>
        <taxon>Pseudomonadati</taxon>
        <taxon>Bacteroidota</taxon>
        <taxon>Flavobacteriia</taxon>
        <taxon>Flavobacteriales</taxon>
        <taxon>Weeksellaceae</taxon>
        <taxon>Chryseobacterium group</taxon>
        <taxon>Chryseobacterium</taxon>
    </lineage>
</organism>
<reference evidence="3" key="1">
    <citation type="submission" date="2016-10" db="EMBL/GenBank/DDBJ databases">
        <authorList>
            <person name="Varghese N."/>
            <person name="Submissions S."/>
        </authorList>
    </citation>
    <scope>NUCLEOTIDE SEQUENCE [LARGE SCALE GENOMIC DNA]</scope>
    <source>
        <strain evidence="3">DSM 17071</strain>
    </source>
</reference>
<keyword evidence="1" id="KW-0472">Membrane</keyword>
<name>A0A1G8JQE4_9FLAO</name>
<feature type="transmembrane region" description="Helical" evidence="1">
    <location>
        <begin position="46"/>
        <end position="65"/>
    </location>
</feature>
<keyword evidence="3" id="KW-1185">Reference proteome</keyword>
<dbReference type="STRING" id="311334.SAMN05421846_106159"/>
<evidence type="ECO:0000256" key="1">
    <source>
        <dbReference type="SAM" id="Phobius"/>
    </source>
</evidence>
<dbReference type="Proteomes" id="UP000198869">
    <property type="component" value="Unassembled WGS sequence"/>
</dbReference>
<dbReference type="OrthoDB" id="1247025at2"/>
<keyword evidence="1" id="KW-0812">Transmembrane</keyword>
<dbReference type="AlphaFoldDB" id="A0A1G8JQE4"/>
<proteinExistence type="predicted"/>
<accession>A0A1G8JQE4</accession>
<dbReference type="RefSeq" id="WP_089857997.1">
    <property type="nucleotide sequence ID" value="NZ_FNDW01000006.1"/>
</dbReference>
<evidence type="ECO:0000313" key="3">
    <source>
        <dbReference type="Proteomes" id="UP000198869"/>
    </source>
</evidence>
<dbReference type="EMBL" id="FNDW01000006">
    <property type="protein sequence ID" value="SDI33237.1"/>
    <property type="molecule type" value="Genomic_DNA"/>
</dbReference>